<name>A0A5B6YXA3_DAVIN</name>
<dbReference type="PANTHER" id="PTHR33167:SF70">
    <property type="entry name" value="DUF3741 DOMAIN-CONTAINING PROTEIN"/>
    <property type="match status" value="1"/>
</dbReference>
<feature type="compositionally biased region" description="Basic residues" evidence="1">
    <location>
        <begin position="918"/>
        <end position="927"/>
    </location>
</feature>
<dbReference type="EMBL" id="GHES01005871">
    <property type="protein sequence ID" value="MPA36430.1"/>
    <property type="molecule type" value="Transcribed_RNA"/>
</dbReference>
<feature type="region of interest" description="Disordered" evidence="1">
    <location>
        <begin position="971"/>
        <end position="992"/>
    </location>
</feature>
<evidence type="ECO:0000256" key="1">
    <source>
        <dbReference type="SAM" id="MobiDB-lite"/>
    </source>
</evidence>
<dbReference type="AlphaFoldDB" id="A0A5B6YXA3"/>
<organism evidence="2">
    <name type="scientific">Davidia involucrata</name>
    <name type="common">Dove tree</name>
    <dbReference type="NCBI Taxonomy" id="16924"/>
    <lineage>
        <taxon>Eukaryota</taxon>
        <taxon>Viridiplantae</taxon>
        <taxon>Streptophyta</taxon>
        <taxon>Embryophyta</taxon>
        <taxon>Tracheophyta</taxon>
        <taxon>Spermatophyta</taxon>
        <taxon>Magnoliopsida</taxon>
        <taxon>eudicotyledons</taxon>
        <taxon>Gunneridae</taxon>
        <taxon>Pentapetalae</taxon>
        <taxon>asterids</taxon>
        <taxon>Cornales</taxon>
        <taxon>Nyssaceae</taxon>
        <taxon>Davidia</taxon>
    </lineage>
</organism>
<dbReference type="PANTHER" id="PTHR33167">
    <property type="entry name" value="TRANSCRIPTION FACTOR, PUTATIVE (DUF863)-RELATED"/>
    <property type="match status" value="1"/>
</dbReference>
<feature type="region of interest" description="Disordered" evidence="1">
    <location>
        <begin position="908"/>
        <end position="931"/>
    </location>
</feature>
<feature type="region of interest" description="Disordered" evidence="1">
    <location>
        <begin position="590"/>
        <end position="612"/>
    </location>
</feature>
<dbReference type="InterPro" id="IPR008581">
    <property type="entry name" value="DUF863_pln"/>
</dbReference>
<sequence length="1043" mass="116105">MGTEIQSKTYLPGYYSMKDLNNNAGSSIWGLYHEDKTLKYGQYFESFLTRPAMDGYLGYDREQLRQTILKHESIFRHQLQELHRLYKRQRDLMNEIKRREIHKCPKSAETSQSSLFQFHIPFKDAKKTWHVSNLPFVDSTFGGPSTSGTHSIQSSLSFVKGKNTSSPFPSQDRVFSKDCETLDSKCNMLQKRLFNLELPADYMNNEEKQLQERVSGMSGVESYPFNRKFEVVRDRNVNLSLGSGLKSGCNGDASRCNLYLKRTCDMTDLNEPIQVEETSISASVDNVGNISCREEEIQRRDVSVNSNSGFCILSKESSQSSLVGRDGGIWLNNLCSENKRNQKEQSTYNFQAGQARCHTNSLHRVFSPEDSSTPFKSLQVEPRKVHEPMTFLLPDKSKAEPWRKRKIFGVEISEGRHDESVVSSHTPNLHPLILQADVVNSESSSVSPWRKPSNSLRQNVISVQENPCASSSNPSNKSSDALMQNLEFVGGQMHINSSLRSISSSIVDVSNQTGPCLGSHSDTKQLQVCCSSMGYSPSVINGIISAPERFVPHGPTKYSEGSECTSVKPAKDINMNKAPPCRFQEEVIPQQNPGSLDGQRKHETPKGGLPWLKARTFSSGEQTKERECSYQMNLDYLKTYSQRFANKTEMGKGPSQRIDVDDSTSSMCARGAELKKIEVGECLSNRKILGFPIFSVPHASKDLTSLSSPSKSNGLASDVDCNYISGLRHHIDLNLCLNEEEASTAPSLPRAIVKIATTEIDLEAPAVLECETDLSPETDQLKDQLKKPSKLSLDECKESQEELVRVAVEAIIAISSSGVQNLMDDATHPQSEASSSDSLHWFAEVVSSYKGDLEGKVTAVSTGTDGTGHEEELITDGMDYFEVMTLKLTETEIEEYCYKPTALENQKDEETGATLLPKRPRKGRGRQQRKDFQRDILPGLVSLSRHEVIEDLQTIEELFIAGGSTWQSSLSQRNAAKKGRGRRRLGGSAPSLAASAVCPPPIEQPIHGELGLEERSLTGWGRRTRRLPRQRCTAGNPTLALNC</sequence>
<dbReference type="Pfam" id="PF05904">
    <property type="entry name" value="DUF863"/>
    <property type="match status" value="2"/>
</dbReference>
<feature type="compositionally biased region" description="Basic residues" evidence="1">
    <location>
        <begin position="975"/>
        <end position="985"/>
    </location>
</feature>
<accession>A0A5B6YXA3</accession>
<evidence type="ECO:0000313" key="2">
    <source>
        <dbReference type="EMBL" id="MPA36430.1"/>
    </source>
</evidence>
<gene>
    <name evidence="2" type="ORF">Din_005871</name>
</gene>
<evidence type="ECO:0008006" key="3">
    <source>
        <dbReference type="Google" id="ProtNLM"/>
    </source>
</evidence>
<proteinExistence type="predicted"/>
<protein>
    <recommendedName>
        <fullName evidence="3">DUF863 domain-containing protein</fullName>
    </recommendedName>
</protein>
<reference evidence="2" key="1">
    <citation type="submission" date="2019-08" db="EMBL/GenBank/DDBJ databases">
        <title>Reference gene set and small RNA set construction with multiple tissues from Davidia involucrata Baill.</title>
        <authorList>
            <person name="Yang H."/>
            <person name="Zhou C."/>
            <person name="Li G."/>
            <person name="Wang J."/>
            <person name="Gao P."/>
            <person name="Wang M."/>
            <person name="Wang R."/>
            <person name="Zhao Y."/>
        </authorList>
    </citation>
    <scope>NUCLEOTIDE SEQUENCE</scope>
    <source>
        <tissue evidence="2">Mixed with DoveR01_LX</tissue>
    </source>
</reference>